<dbReference type="InterPro" id="IPR036390">
    <property type="entry name" value="WH_DNA-bd_sf"/>
</dbReference>
<dbReference type="InterPro" id="IPR005119">
    <property type="entry name" value="LysR_subst-bd"/>
</dbReference>
<protein>
    <submittedName>
        <fullName evidence="7">LysR family transcriptional regulator</fullName>
    </submittedName>
</protein>
<dbReference type="Pfam" id="PF00126">
    <property type="entry name" value="HTH_1"/>
    <property type="match status" value="1"/>
</dbReference>
<evidence type="ECO:0000313" key="6">
    <source>
        <dbReference type="EMBL" id="AUG52695.1"/>
    </source>
</evidence>
<dbReference type="SUPFAM" id="SSF46785">
    <property type="entry name" value="Winged helix' DNA-binding domain"/>
    <property type="match status" value="1"/>
</dbReference>
<keyword evidence="3" id="KW-0238">DNA-binding</keyword>
<dbReference type="Proteomes" id="UP000233597">
    <property type="component" value="Unassembled WGS sequence"/>
</dbReference>
<evidence type="ECO:0000313" key="8">
    <source>
        <dbReference type="Proteomes" id="UP000233458"/>
    </source>
</evidence>
<reference evidence="6 8" key="2">
    <citation type="submission" date="2017-10" db="EMBL/GenBank/DDBJ databases">
        <title>Biodiversity and function of Thalassospira species in the particle-attached aromatic-hydrocarbon-degrading consortia from the surface seawater of the China South Sea.</title>
        <authorList>
            <person name="Dong C."/>
            <person name="Liu R."/>
            <person name="Shao Z."/>
        </authorList>
    </citation>
    <scope>NUCLEOTIDE SEQUENCE [LARGE SCALE GENOMIC DNA]</scope>
    <source>
        <strain evidence="6 8">CSC3H3</strain>
    </source>
</reference>
<dbReference type="EMBL" id="NWTK01000021">
    <property type="protein sequence ID" value="PKR48907.1"/>
    <property type="molecule type" value="Genomic_DNA"/>
</dbReference>
<evidence type="ECO:0000259" key="5">
    <source>
        <dbReference type="PROSITE" id="PS50931"/>
    </source>
</evidence>
<dbReference type="RefSeq" id="WP_101270977.1">
    <property type="nucleotide sequence ID" value="NZ_CP024199.1"/>
</dbReference>
<evidence type="ECO:0000256" key="4">
    <source>
        <dbReference type="ARBA" id="ARBA00023163"/>
    </source>
</evidence>
<dbReference type="PROSITE" id="PS50931">
    <property type="entry name" value="HTH_LYSR"/>
    <property type="match status" value="1"/>
</dbReference>
<dbReference type="InterPro" id="IPR058163">
    <property type="entry name" value="LysR-type_TF_proteobact-type"/>
</dbReference>
<dbReference type="PANTHER" id="PTHR30537">
    <property type="entry name" value="HTH-TYPE TRANSCRIPTIONAL REGULATOR"/>
    <property type="match status" value="1"/>
</dbReference>
<gene>
    <name evidence="7" type="ORF">COO20_23375</name>
    <name evidence="6" type="ORF">CSC3H3_08215</name>
</gene>
<dbReference type="EMBL" id="CP024199">
    <property type="protein sequence ID" value="AUG52695.1"/>
    <property type="molecule type" value="Genomic_DNA"/>
</dbReference>
<sequence length="341" mass="38116">MQDLNDLFYFAQVVSHGGFAPAGRALNQPKSKLSRRVAQLEERLGVKLIERSSRRFRVTELGQAFYDRCANILTEAEEAEAIVAEAKGVEQGVVRISVPPAMLETALAEVLADFSEKFPKVQLRIMATNRRVDLIEDRVDVAFRVRDSLDSDATLIVKTLGLADAIMVASPTLMEKLGPGFTVDDINRFPTLSIKGEDADTIRWQLVGPNDDTRMLEVMPRLATSDISMIRQYALRGQGIALLPRFSTHHAIQAGRLVQVLPEWRAVGGIVHILFKARRGLPPAVRALIDHLTDRARERTLWECDEALERLCPHYICREGAIEESLAQNMPARETKKLVDA</sequence>
<dbReference type="AlphaFoldDB" id="A0A2N3KEB1"/>
<evidence type="ECO:0000256" key="2">
    <source>
        <dbReference type="ARBA" id="ARBA00023015"/>
    </source>
</evidence>
<dbReference type="PANTHER" id="PTHR30537:SF31">
    <property type="entry name" value="TRANSCRIPTIONAL REGULATOR, LYSR FAMILY"/>
    <property type="match status" value="1"/>
</dbReference>
<dbReference type="OrthoDB" id="9812435at2"/>
<reference evidence="7 9" key="1">
    <citation type="submission" date="2017-09" db="EMBL/GenBank/DDBJ databases">
        <title>Biodiversity and function of Thalassospira species in the particle-attached aromatic-hydrocarbon-degrading consortia from the surface seawater of the South China Sea.</title>
        <authorList>
            <person name="Dong C."/>
            <person name="Liu R."/>
            <person name="Shao Z."/>
        </authorList>
    </citation>
    <scope>NUCLEOTIDE SEQUENCE [LARGE SCALE GENOMIC DNA]</scope>
    <source>
        <strain evidence="7 9">CSC1P2</strain>
    </source>
</reference>
<dbReference type="Gene3D" id="3.40.190.290">
    <property type="match status" value="1"/>
</dbReference>
<dbReference type="GO" id="GO:0043565">
    <property type="term" value="F:sequence-specific DNA binding"/>
    <property type="evidence" value="ECO:0007669"/>
    <property type="project" value="TreeGrafter"/>
</dbReference>
<dbReference type="KEGG" id="thac:CSC3H3_08215"/>
<evidence type="ECO:0000313" key="7">
    <source>
        <dbReference type="EMBL" id="PKR48907.1"/>
    </source>
</evidence>
<dbReference type="Gene3D" id="1.10.10.10">
    <property type="entry name" value="Winged helix-like DNA-binding domain superfamily/Winged helix DNA-binding domain"/>
    <property type="match status" value="1"/>
</dbReference>
<dbReference type="Proteomes" id="UP000233458">
    <property type="component" value="Chromosome"/>
</dbReference>
<dbReference type="InterPro" id="IPR036388">
    <property type="entry name" value="WH-like_DNA-bd_sf"/>
</dbReference>
<keyword evidence="4" id="KW-0804">Transcription</keyword>
<feature type="domain" description="HTH lysR-type" evidence="5">
    <location>
        <begin position="1"/>
        <end position="59"/>
    </location>
</feature>
<dbReference type="InterPro" id="IPR000847">
    <property type="entry name" value="LysR_HTH_N"/>
</dbReference>
<dbReference type="GO" id="GO:0006351">
    <property type="term" value="P:DNA-templated transcription"/>
    <property type="evidence" value="ECO:0007669"/>
    <property type="project" value="TreeGrafter"/>
</dbReference>
<name>A0A2N3KEB1_9PROT</name>
<dbReference type="GO" id="GO:0003700">
    <property type="term" value="F:DNA-binding transcription factor activity"/>
    <property type="evidence" value="ECO:0007669"/>
    <property type="project" value="InterPro"/>
</dbReference>
<comment type="similarity">
    <text evidence="1">Belongs to the LysR transcriptional regulatory family.</text>
</comment>
<keyword evidence="2" id="KW-0805">Transcription regulation</keyword>
<proteinExistence type="inferred from homology"/>
<evidence type="ECO:0000256" key="1">
    <source>
        <dbReference type="ARBA" id="ARBA00009437"/>
    </source>
</evidence>
<evidence type="ECO:0000256" key="3">
    <source>
        <dbReference type="ARBA" id="ARBA00023125"/>
    </source>
</evidence>
<evidence type="ECO:0000313" key="9">
    <source>
        <dbReference type="Proteomes" id="UP000233597"/>
    </source>
</evidence>
<dbReference type="Pfam" id="PF03466">
    <property type="entry name" value="LysR_substrate"/>
    <property type="match status" value="1"/>
</dbReference>
<dbReference type="SUPFAM" id="SSF53850">
    <property type="entry name" value="Periplasmic binding protein-like II"/>
    <property type="match status" value="1"/>
</dbReference>
<accession>A0A2N3KEB1</accession>
<dbReference type="FunFam" id="1.10.10.10:FF:000001">
    <property type="entry name" value="LysR family transcriptional regulator"/>
    <property type="match status" value="1"/>
</dbReference>
<organism evidence="7 9">
    <name type="scientific">Thalassospira marina</name>
    <dbReference type="NCBI Taxonomy" id="2048283"/>
    <lineage>
        <taxon>Bacteria</taxon>
        <taxon>Pseudomonadati</taxon>
        <taxon>Pseudomonadota</taxon>
        <taxon>Alphaproteobacteria</taxon>
        <taxon>Rhodospirillales</taxon>
        <taxon>Thalassospiraceae</taxon>
        <taxon>Thalassospira</taxon>
    </lineage>
</organism>
<keyword evidence="8" id="KW-1185">Reference proteome</keyword>